<name>A0A809SIR1_9PROT</name>
<organism evidence="1 2">
    <name type="scientific">Sulfuriferula nivalis</name>
    <dbReference type="NCBI Taxonomy" id="2675298"/>
    <lineage>
        <taxon>Bacteria</taxon>
        <taxon>Pseudomonadati</taxon>
        <taxon>Pseudomonadota</taxon>
        <taxon>Betaproteobacteria</taxon>
        <taxon>Nitrosomonadales</taxon>
        <taxon>Sulfuricellaceae</taxon>
        <taxon>Sulfuriferula</taxon>
    </lineage>
</organism>
<dbReference type="KEGG" id="sniv:SFSGTM_30380"/>
<dbReference type="InterPro" id="IPR009912">
    <property type="entry name" value="DUF1451"/>
</dbReference>
<sequence length="171" mass="19396">MKDLLPPRDPIDGMGEAYELLLENVLKKTRQSGIVAREVYDEIRNEIIALDKFSDDEVDKLEVYIKRDLIDAAQYLDENGKDLTAWIGFDIALIKRDFLERFTNAADQTTVALARLKLKAEIAGYKTGELTGLGTLVCDQCGEKLHFHKPGHIPPCPKCNSTHFHRQKIEL</sequence>
<dbReference type="AlphaFoldDB" id="A0A809SIR1"/>
<gene>
    <name evidence="1" type="ORF">SFSGTM_30380</name>
</gene>
<accession>A0A809SIR1</accession>
<proteinExistence type="predicted"/>
<evidence type="ECO:0008006" key="3">
    <source>
        <dbReference type="Google" id="ProtNLM"/>
    </source>
</evidence>
<protein>
    <recommendedName>
        <fullName evidence="3">Zinc ribbon-containing protein</fullName>
    </recommendedName>
</protein>
<dbReference type="Proteomes" id="UP000463939">
    <property type="component" value="Chromosome"/>
</dbReference>
<reference evidence="2" key="1">
    <citation type="submission" date="2019-11" db="EMBL/GenBank/DDBJ databases">
        <title>Isolation and characterization of a novel species in the genus Sulfuriferula.</title>
        <authorList>
            <person name="Mochizuki J."/>
            <person name="Kojima H."/>
            <person name="Fukui M."/>
        </authorList>
    </citation>
    <scope>NUCLEOTIDE SEQUENCE [LARGE SCALE GENOMIC DNA]</scope>
    <source>
        <strain evidence="2">SGTM</strain>
    </source>
</reference>
<evidence type="ECO:0000313" key="2">
    <source>
        <dbReference type="Proteomes" id="UP000463939"/>
    </source>
</evidence>
<dbReference type="RefSeq" id="WP_162085977.1">
    <property type="nucleotide sequence ID" value="NZ_AP021881.1"/>
</dbReference>
<dbReference type="Pfam" id="PF07295">
    <property type="entry name" value="DUF1451"/>
    <property type="match status" value="1"/>
</dbReference>
<dbReference type="EMBL" id="AP021881">
    <property type="protein sequence ID" value="BBP02330.1"/>
    <property type="molecule type" value="Genomic_DNA"/>
</dbReference>
<evidence type="ECO:0000313" key="1">
    <source>
        <dbReference type="EMBL" id="BBP02330.1"/>
    </source>
</evidence>
<keyword evidence="2" id="KW-1185">Reference proteome</keyword>